<evidence type="ECO:0000313" key="1">
    <source>
        <dbReference type="EMBL" id="KAI8423950.1"/>
    </source>
</evidence>
<sequence length="786" mass="84817">MTYGSETWALTMGLMRKLQVTQRAMERSMLGVSLRDRIRNDDIRSRTKVVGPCARSARIATTILLLALLCFGVESKTAGEITGTKQIVENYTDHKMDCGKDGRSKCPDIVKTRFQVVTVGKPGCCDGYQYSFDEGICVPNCRHGCLGGKCIAPETCHCEAPLVLNRNKCVPPVCDPPCLNGNCTAPNICTCNAGYLLKEDNFTCAAHCTDCENGKCKTPNVCECDEGFTMINKKCKPVCKNNCRNGFCSAPEVCSCHEGYELRNGICEPVCDTACVNAKCVAPKTCACLTGFEPKGTSKEVCKPKCDSCVNGDCIGPNQCSCHKGYALKDKVCRPICENMCVNATCVEPNTCKCFDGYEPTAVKEVCRPKCDSCVNGDCVAPNECICRKGYALVNEVCTATCEDKCVNARCVEPNKCECFAGFKPKSGHEAVCMPKCDSCANGECVAPSKCVCRRGYTLTDNVCRPICEEMCVNATCVEPNTCKCFDGYEPTAAEEVCRPKCDSCVNGDCVAPNTCVCRKGYALKDKVCTATCEDKCVNAKCVGPNKCECLAGFEPKYGHEAACTPKCDSCANGECVAPNKCDCRRGYTLTDNICRPTCADACVHGNCTAPNKCTCNEGYTRNETEPSVCYKACGNCGMGKCNSDGECICETESKLINGTCVSSAEIKASGMAPAQGLASLEMSWLVGGSLGALLVVLFIVVMQRMWRRQKDYGQKAADGGKHFILPIIMNAKVCNTFGSVIYTLPDTLIRSNEVFTNNNGIDEEENESDDEGTNESLMTQPNGIV</sequence>
<name>A0ACC0JII7_CHOFU</name>
<gene>
    <name evidence="1" type="ORF">MSG28_002620</name>
</gene>
<comment type="caution">
    <text evidence="1">The sequence shown here is derived from an EMBL/GenBank/DDBJ whole genome shotgun (WGS) entry which is preliminary data.</text>
</comment>
<reference evidence="1 2" key="1">
    <citation type="journal article" date="2022" name="Genome Biol. Evol.">
        <title>The Spruce Budworm Genome: Reconstructing the Evolutionary History of Antifreeze Proteins.</title>
        <authorList>
            <person name="Beliveau C."/>
            <person name="Gagne P."/>
            <person name="Picq S."/>
            <person name="Vernygora O."/>
            <person name="Keeling C.I."/>
            <person name="Pinkney K."/>
            <person name="Doucet D."/>
            <person name="Wen F."/>
            <person name="Johnston J.S."/>
            <person name="Maaroufi H."/>
            <person name="Boyle B."/>
            <person name="Laroche J."/>
            <person name="Dewar K."/>
            <person name="Juretic N."/>
            <person name="Blackburn G."/>
            <person name="Nisole A."/>
            <person name="Brunet B."/>
            <person name="Brandao M."/>
            <person name="Lumley L."/>
            <person name="Duan J."/>
            <person name="Quan G."/>
            <person name="Lucarotti C.J."/>
            <person name="Roe A.D."/>
            <person name="Sperling F.A.H."/>
            <person name="Levesque R.C."/>
            <person name="Cusson M."/>
        </authorList>
    </citation>
    <scope>NUCLEOTIDE SEQUENCE [LARGE SCALE GENOMIC DNA]</scope>
    <source>
        <strain evidence="1">Glfc:IPQL:Cfum</strain>
    </source>
</reference>
<organism evidence="1 2">
    <name type="scientific">Choristoneura fumiferana</name>
    <name type="common">Spruce budworm moth</name>
    <name type="synonym">Archips fumiferana</name>
    <dbReference type="NCBI Taxonomy" id="7141"/>
    <lineage>
        <taxon>Eukaryota</taxon>
        <taxon>Metazoa</taxon>
        <taxon>Ecdysozoa</taxon>
        <taxon>Arthropoda</taxon>
        <taxon>Hexapoda</taxon>
        <taxon>Insecta</taxon>
        <taxon>Pterygota</taxon>
        <taxon>Neoptera</taxon>
        <taxon>Endopterygota</taxon>
        <taxon>Lepidoptera</taxon>
        <taxon>Glossata</taxon>
        <taxon>Ditrysia</taxon>
        <taxon>Tortricoidea</taxon>
        <taxon>Tortricidae</taxon>
        <taxon>Tortricinae</taxon>
        <taxon>Choristoneura</taxon>
    </lineage>
</organism>
<keyword evidence="2" id="KW-1185">Reference proteome</keyword>
<accession>A0ACC0JII7</accession>
<protein>
    <submittedName>
        <fullName evidence="1">Uncharacterized protein</fullName>
    </submittedName>
</protein>
<dbReference type="Proteomes" id="UP001064048">
    <property type="component" value="Chromosome 4"/>
</dbReference>
<proteinExistence type="predicted"/>
<dbReference type="EMBL" id="CM046104">
    <property type="protein sequence ID" value="KAI8423950.1"/>
    <property type="molecule type" value="Genomic_DNA"/>
</dbReference>
<evidence type="ECO:0000313" key="2">
    <source>
        <dbReference type="Proteomes" id="UP001064048"/>
    </source>
</evidence>